<dbReference type="NCBIfam" id="TIGR00197">
    <property type="entry name" value="yjeF_nterm"/>
    <property type="match status" value="1"/>
</dbReference>
<dbReference type="Gene3D" id="3.40.50.10260">
    <property type="entry name" value="YjeF N-terminal domain"/>
    <property type="match status" value="1"/>
</dbReference>
<dbReference type="GO" id="GO:0046872">
    <property type="term" value="F:metal ion binding"/>
    <property type="evidence" value="ECO:0007669"/>
    <property type="project" value="UniProtKB-UniRule"/>
</dbReference>
<dbReference type="Gene3D" id="3.40.1190.20">
    <property type="match status" value="1"/>
</dbReference>
<feature type="binding site" evidence="17">
    <location>
        <position position="386"/>
    </location>
    <ligand>
        <name>(6S)-NADPHX</name>
        <dbReference type="ChEBI" id="CHEBI:64076"/>
    </ligand>
</feature>
<comment type="function">
    <text evidence="14 19">Bifunctional enzyme that catalyzes the epimerization of the S- and R-forms of NAD(P)HX and the dehydration of the S-form of NAD(P)HX at the expense of ADP, which is converted to AMP. This allows the repair of both epimers of NAD(P)HX, a damaged form of NAD(P)H that is a result of enzymatic or heat-dependent hydration.</text>
</comment>
<evidence type="ECO:0000256" key="8">
    <source>
        <dbReference type="ARBA" id="ARBA00022857"/>
    </source>
</evidence>
<keyword evidence="13" id="KW-0511">Multifunctional enzyme</keyword>
<feature type="binding site" evidence="18">
    <location>
        <begin position="132"/>
        <end position="138"/>
    </location>
    <ligand>
        <name>(6S)-NADPHX</name>
        <dbReference type="ChEBI" id="CHEBI:64076"/>
    </ligand>
</feature>
<evidence type="ECO:0000259" key="20">
    <source>
        <dbReference type="PROSITE" id="PS51383"/>
    </source>
</evidence>
<evidence type="ECO:0000256" key="17">
    <source>
        <dbReference type="HAMAP-Rule" id="MF_01965"/>
    </source>
</evidence>
<evidence type="ECO:0000256" key="14">
    <source>
        <dbReference type="ARBA" id="ARBA00025153"/>
    </source>
</evidence>
<dbReference type="EMBL" id="JACEOL010000048">
    <property type="protein sequence ID" value="MBA4603345.1"/>
    <property type="molecule type" value="Genomic_DNA"/>
</dbReference>
<dbReference type="PANTHER" id="PTHR12592">
    <property type="entry name" value="ATP-DEPENDENT (S)-NAD(P)H-HYDRATE DEHYDRATASE FAMILY MEMBER"/>
    <property type="match status" value="1"/>
</dbReference>
<dbReference type="InterPro" id="IPR036652">
    <property type="entry name" value="YjeF_N_dom_sf"/>
</dbReference>
<keyword evidence="10 17" id="KW-0520">NAD</keyword>
<evidence type="ECO:0000256" key="1">
    <source>
        <dbReference type="ARBA" id="ARBA00000013"/>
    </source>
</evidence>
<keyword evidence="9 18" id="KW-0630">Potassium</keyword>
<dbReference type="PIRSF" id="PIRSF017184">
    <property type="entry name" value="Nnr"/>
    <property type="match status" value="1"/>
</dbReference>
<evidence type="ECO:0000256" key="13">
    <source>
        <dbReference type="ARBA" id="ARBA00023268"/>
    </source>
</evidence>
<feature type="domain" description="YjeF C-terminal" evidence="20">
    <location>
        <begin position="228"/>
        <end position="513"/>
    </location>
</feature>
<evidence type="ECO:0000256" key="9">
    <source>
        <dbReference type="ARBA" id="ARBA00022958"/>
    </source>
</evidence>
<accession>A0A7W1XUA3</accession>
<dbReference type="InterPro" id="IPR000631">
    <property type="entry name" value="CARKD"/>
</dbReference>
<comment type="similarity">
    <text evidence="3 19">In the N-terminal section; belongs to the NnrE/AIBP family.</text>
</comment>
<dbReference type="RefSeq" id="WP_181741798.1">
    <property type="nucleotide sequence ID" value="NZ_JACEOL010000048.1"/>
</dbReference>
<sequence>MYLVTAEEMRRLEEWAIHKAGLPGIVLMETAGRSVADEIARRFPKPGKAVIISGKGNNGGDGWVVARYLMQRNWNVSCWLIGNPDQITPDAKVFYQLLIRLNQPVKRFDTTHSGELAADLNGAAVIVDALLGTGVKGPLRPMYQEIVDQINRAQKWVVAVDLPTGVDTDGMYNEGNCVKADVTVTFQYPKWGHFSRQGKKMSGELIVKDIGLPPIPDRKLEPSAKINDPSWWKDAWPARDEWSHKGSHGHLLLVGGGKGMLGAICMAGEAAYRMGAGYVTLTVPESERHALAAKVTQELIWPWPGKEFFSVQSAGEFRQKANRFTSVAIGPGLGRFAGEDEWLKHLLTEIKVPLVLDADALNILAAYPELLSLCRKRKESTILTPHPGEMARLTSLSVAEVEANRRETARSFAEKTGMIVILKGRHTLIAHPDGTLHLNHSGSPALAKAGSGDLLTGMIGSLLAQKVSPFKAACMAVYLHGKAGEMTGVHACSVMYNNLLHGLQQTIDQEFVE</sequence>
<feature type="binding site" evidence="17">
    <location>
        <position position="263"/>
    </location>
    <ligand>
        <name>(6S)-NADPHX</name>
        <dbReference type="ChEBI" id="CHEBI:64076"/>
    </ligand>
</feature>
<evidence type="ECO:0000256" key="16">
    <source>
        <dbReference type="ARBA" id="ARBA00049209"/>
    </source>
</evidence>
<comment type="similarity">
    <text evidence="4 19">In the C-terminal section; belongs to the NnrD/CARKD family.</text>
</comment>
<evidence type="ECO:0000256" key="19">
    <source>
        <dbReference type="PIRNR" id="PIRNR017184"/>
    </source>
</evidence>
<evidence type="ECO:0000259" key="21">
    <source>
        <dbReference type="PROSITE" id="PS51385"/>
    </source>
</evidence>
<evidence type="ECO:0000256" key="11">
    <source>
        <dbReference type="ARBA" id="ARBA00023235"/>
    </source>
</evidence>
<comment type="function">
    <text evidence="17">Catalyzes the dehydration of the S-form of NAD(P)HX at the expense of ADP, which is converted to AMP. Together with NAD(P)HX epimerase, which catalyzes the epimerization of the S- and R-forms, the enzyme allows the repair of both epimers of NAD(P)HX, a damaged form of NAD(P)H that is a result of enzymatic or heat-dependent hydration.</text>
</comment>
<dbReference type="HAMAP" id="MF_01966">
    <property type="entry name" value="NADHX_epimerase"/>
    <property type="match status" value="1"/>
</dbReference>
<comment type="catalytic activity">
    <reaction evidence="2 18 19">
        <text>(6R)-NADPHX = (6S)-NADPHX</text>
        <dbReference type="Rhea" id="RHEA:32227"/>
        <dbReference type="ChEBI" id="CHEBI:64076"/>
        <dbReference type="ChEBI" id="CHEBI:64077"/>
        <dbReference type="EC" id="5.1.99.6"/>
    </reaction>
</comment>
<comment type="catalytic activity">
    <reaction evidence="1 18 19">
        <text>(6R)-NADHX = (6S)-NADHX</text>
        <dbReference type="Rhea" id="RHEA:32215"/>
        <dbReference type="ChEBI" id="CHEBI:64074"/>
        <dbReference type="ChEBI" id="CHEBI:64075"/>
        <dbReference type="EC" id="5.1.99.6"/>
    </reaction>
</comment>
<feature type="binding site" evidence="17">
    <location>
        <position position="332"/>
    </location>
    <ligand>
        <name>(6S)-NADPHX</name>
        <dbReference type="ChEBI" id="CHEBI:64076"/>
    </ligand>
</feature>
<dbReference type="CDD" id="cd01171">
    <property type="entry name" value="YXKO-related"/>
    <property type="match status" value="1"/>
</dbReference>
<evidence type="ECO:0000313" key="23">
    <source>
        <dbReference type="Proteomes" id="UP000538292"/>
    </source>
</evidence>
<feature type="binding site" evidence="18">
    <location>
        <begin position="57"/>
        <end position="61"/>
    </location>
    <ligand>
        <name>(6S)-NADPHX</name>
        <dbReference type="ChEBI" id="CHEBI:64076"/>
    </ligand>
</feature>
<proteinExistence type="inferred from homology"/>
<evidence type="ECO:0000256" key="4">
    <source>
        <dbReference type="ARBA" id="ARBA00009524"/>
    </source>
</evidence>
<reference evidence="22 23" key="1">
    <citation type="submission" date="2020-07" db="EMBL/GenBank/DDBJ databases">
        <title>Thermoactinomyces phylogeny.</title>
        <authorList>
            <person name="Dunlap C."/>
        </authorList>
    </citation>
    <scope>NUCLEOTIDE SEQUENCE [LARGE SCALE GENOMIC DNA]</scope>
    <source>
        <strain evidence="22 23">AMNI-1</strain>
    </source>
</reference>
<dbReference type="SUPFAM" id="SSF64153">
    <property type="entry name" value="YjeF N-terminal domain-like"/>
    <property type="match status" value="1"/>
</dbReference>
<dbReference type="HAMAP" id="MF_01965">
    <property type="entry name" value="NADHX_dehydratase"/>
    <property type="match status" value="1"/>
</dbReference>
<dbReference type="GO" id="GO:0005524">
    <property type="term" value="F:ATP binding"/>
    <property type="evidence" value="ECO:0007669"/>
    <property type="project" value="UniProtKB-UniRule"/>
</dbReference>
<dbReference type="GO" id="GO:0046496">
    <property type="term" value="P:nicotinamide nucleotide metabolic process"/>
    <property type="evidence" value="ECO:0007669"/>
    <property type="project" value="UniProtKB-UniRule"/>
</dbReference>
<evidence type="ECO:0000256" key="10">
    <source>
        <dbReference type="ARBA" id="ARBA00023027"/>
    </source>
</evidence>
<dbReference type="EC" id="4.2.1.136" evidence="19"/>
<name>A0A7W1XUA3_9BACL</name>
<dbReference type="Pfam" id="PF03853">
    <property type="entry name" value="YjeF_N"/>
    <property type="match status" value="1"/>
</dbReference>
<comment type="similarity">
    <text evidence="18">Belongs to the NnrE/AIBP family.</text>
</comment>
<keyword evidence="23" id="KW-1185">Reference proteome</keyword>
<feature type="binding site" evidence="17">
    <location>
        <position position="452"/>
    </location>
    <ligand>
        <name>AMP</name>
        <dbReference type="ChEBI" id="CHEBI:456215"/>
    </ligand>
</feature>
<dbReference type="Pfam" id="PF01256">
    <property type="entry name" value="Carb_kinase"/>
    <property type="match status" value="1"/>
</dbReference>
<dbReference type="PANTHER" id="PTHR12592:SF0">
    <property type="entry name" value="ATP-DEPENDENT (S)-NAD(P)H-HYDRATE DEHYDRATASE"/>
    <property type="match status" value="1"/>
</dbReference>
<keyword evidence="11 18" id="KW-0413">Isomerase</keyword>
<dbReference type="AlphaFoldDB" id="A0A7W1XUA3"/>
<dbReference type="InterPro" id="IPR029056">
    <property type="entry name" value="Ribokinase-like"/>
</dbReference>
<protein>
    <recommendedName>
        <fullName evidence="19">Bifunctional NAD(P)H-hydrate repair enzyme</fullName>
    </recommendedName>
    <alternativeName>
        <fullName evidence="19">Nicotinamide nucleotide repair protein</fullName>
    </alternativeName>
    <domain>
        <recommendedName>
            <fullName evidence="19">ADP-dependent (S)-NAD(P)H-hydrate dehydratase</fullName>
            <ecNumber evidence="19">4.2.1.136</ecNumber>
        </recommendedName>
        <alternativeName>
            <fullName evidence="19">ADP-dependent NAD(P)HX dehydratase</fullName>
        </alternativeName>
    </domain>
    <domain>
        <recommendedName>
            <fullName evidence="19">NAD(P)H-hydrate epimerase</fullName>
            <ecNumber evidence="19">5.1.99.6</ecNumber>
        </recommendedName>
    </domain>
</protein>
<comment type="similarity">
    <text evidence="17">Belongs to the NnrD/CARKD family.</text>
</comment>
<keyword evidence="7 17" id="KW-0067">ATP-binding</keyword>
<comment type="cofactor">
    <cofactor evidence="18 19">
        <name>K(+)</name>
        <dbReference type="ChEBI" id="CHEBI:29103"/>
    </cofactor>
    <text evidence="18 19">Binds 1 potassium ion per subunit.</text>
</comment>
<feature type="binding site" evidence="18">
    <location>
        <position position="164"/>
    </location>
    <ligand>
        <name>K(+)</name>
        <dbReference type="ChEBI" id="CHEBI:29103"/>
    </ligand>
</feature>
<comment type="cofactor">
    <cofactor evidence="17">
        <name>Mg(2+)</name>
        <dbReference type="ChEBI" id="CHEBI:18420"/>
    </cofactor>
</comment>
<dbReference type="PROSITE" id="PS51385">
    <property type="entry name" value="YJEF_N"/>
    <property type="match status" value="1"/>
</dbReference>
<keyword evidence="5 18" id="KW-0479">Metal-binding</keyword>
<feature type="domain" description="YjeF N-terminal" evidence="21">
    <location>
        <begin position="9"/>
        <end position="218"/>
    </location>
</feature>
<keyword evidence="12 17" id="KW-0456">Lyase</keyword>
<organism evidence="22 23">
    <name type="scientific">Thermoactinomyces mirandus</name>
    <dbReference type="NCBI Taxonomy" id="2756294"/>
    <lineage>
        <taxon>Bacteria</taxon>
        <taxon>Bacillati</taxon>
        <taxon>Bacillota</taxon>
        <taxon>Bacilli</taxon>
        <taxon>Bacillales</taxon>
        <taxon>Thermoactinomycetaceae</taxon>
        <taxon>Thermoactinomyces</taxon>
    </lineage>
</organism>
<evidence type="ECO:0000256" key="3">
    <source>
        <dbReference type="ARBA" id="ARBA00006001"/>
    </source>
</evidence>
<evidence type="ECO:0000256" key="18">
    <source>
        <dbReference type="HAMAP-Rule" id="MF_01966"/>
    </source>
</evidence>
<feature type="binding site" evidence="18">
    <location>
        <position position="58"/>
    </location>
    <ligand>
        <name>K(+)</name>
        <dbReference type="ChEBI" id="CHEBI:29103"/>
    </ligand>
</feature>
<dbReference type="Proteomes" id="UP000538292">
    <property type="component" value="Unassembled WGS sequence"/>
</dbReference>
<dbReference type="NCBIfam" id="TIGR00196">
    <property type="entry name" value="yjeF_cterm"/>
    <property type="match status" value="1"/>
</dbReference>
<feature type="binding site" evidence="18">
    <location>
        <position position="161"/>
    </location>
    <ligand>
        <name>(6S)-NADPHX</name>
        <dbReference type="ChEBI" id="CHEBI:64076"/>
    </ligand>
</feature>
<dbReference type="GO" id="GO:0110051">
    <property type="term" value="P:metabolite repair"/>
    <property type="evidence" value="ECO:0007669"/>
    <property type="project" value="TreeGrafter"/>
</dbReference>
<evidence type="ECO:0000256" key="5">
    <source>
        <dbReference type="ARBA" id="ARBA00022723"/>
    </source>
</evidence>
<dbReference type="GO" id="GO:0052856">
    <property type="term" value="F:NAD(P)HX epimerase activity"/>
    <property type="evidence" value="ECO:0007669"/>
    <property type="project" value="UniProtKB-UniRule"/>
</dbReference>
<evidence type="ECO:0000256" key="15">
    <source>
        <dbReference type="ARBA" id="ARBA00048238"/>
    </source>
</evidence>
<feature type="binding site" evidence="18">
    <location>
        <position position="143"/>
    </location>
    <ligand>
        <name>(6S)-NADPHX</name>
        <dbReference type="ChEBI" id="CHEBI:64076"/>
    </ligand>
</feature>
<comment type="subunit">
    <text evidence="17">Homotetramer.</text>
</comment>
<comment type="function">
    <text evidence="18">Catalyzes the epimerization of the S- and R-forms of NAD(P)HX, a damaged form of NAD(P)H that is a result of enzymatic or heat-dependent hydration. This is a prerequisite for the S-specific NAD(P)H-hydrate dehydratase to allow the repair of both epimers of NAD(P)HX.</text>
</comment>
<dbReference type="InterPro" id="IPR004443">
    <property type="entry name" value="YjeF_N_dom"/>
</dbReference>
<evidence type="ECO:0000313" key="22">
    <source>
        <dbReference type="EMBL" id="MBA4603345.1"/>
    </source>
</evidence>
<gene>
    <name evidence="17" type="primary">nnrD</name>
    <name evidence="18" type="synonym">nnrE</name>
    <name evidence="22" type="ORF">H2C83_13645</name>
</gene>
<dbReference type="InterPro" id="IPR030677">
    <property type="entry name" value="Nnr"/>
</dbReference>
<dbReference type="GO" id="GO:0052855">
    <property type="term" value="F:ADP-dependent NAD(P)H-hydrate dehydratase activity"/>
    <property type="evidence" value="ECO:0007669"/>
    <property type="project" value="UniProtKB-UniRule"/>
</dbReference>
<evidence type="ECO:0000256" key="6">
    <source>
        <dbReference type="ARBA" id="ARBA00022741"/>
    </source>
</evidence>
<evidence type="ECO:0000256" key="7">
    <source>
        <dbReference type="ARBA" id="ARBA00022840"/>
    </source>
</evidence>
<keyword evidence="6 17" id="KW-0547">Nucleotide-binding</keyword>
<dbReference type="PROSITE" id="PS51383">
    <property type="entry name" value="YJEF_C_3"/>
    <property type="match status" value="1"/>
</dbReference>
<feature type="binding site" evidence="17">
    <location>
        <begin position="423"/>
        <end position="427"/>
    </location>
    <ligand>
        <name>AMP</name>
        <dbReference type="ChEBI" id="CHEBI:456215"/>
    </ligand>
</feature>
<evidence type="ECO:0000256" key="12">
    <source>
        <dbReference type="ARBA" id="ARBA00023239"/>
    </source>
</evidence>
<feature type="binding site" evidence="17">
    <location>
        <position position="453"/>
    </location>
    <ligand>
        <name>(6S)-NADPHX</name>
        <dbReference type="ChEBI" id="CHEBI:64076"/>
    </ligand>
</feature>
<comment type="catalytic activity">
    <reaction evidence="15 17 19">
        <text>(6S)-NADHX + ADP = AMP + phosphate + NADH + H(+)</text>
        <dbReference type="Rhea" id="RHEA:32223"/>
        <dbReference type="ChEBI" id="CHEBI:15378"/>
        <dbReference type="ChEBI" id="CHEBI:43474"/>
        <dbReference type="ChEBI" id="CHEBI:57945"/>
        <dbReference type="ChEBI" id="CHEBI:64074"/>
        <dbReference type="ChEBI" id="CHEBI:456215"/>
        <dbReference type="ChEBI" id="CHEBI:456216"/>
        <dbReference type="EC" id="4.2.1.136"/>
    </reaction>
</comment>
<keyword evidence="8 17" id="KW-0521">NADP</keyword>
<comment type="catalytic activity">
    <reaction evidence="16 17 19">
        <text>(6S)-NADPHX + ADP = AMP + phosphate + NADPH + H(+)</text>
        <dbReference type="Rhea" id="RHEA:32235"/>
        <dbReference type="ChEBI" id="CHEBI:15378"/>
        <dbReference type="ChEBI" id="CHEBI:43474"/>
        <dbReference type="ChEBI" id="CHEBI:57783"/>
        <dbReference type="ChEBI" id="CHEBI:64076"/>
        <dbReference type="ChEBI" id="CHEBI:456215"/>
        <dbReference type="ChEBI" id="CHEBI:456216"/>
        <dbReference type="EC" id="4.2.1.136"/>
    </reaction>
</comment>
<dbReference type="EC" id="5.1.99.6" evidence="19"/>
<comment type="caution">
    <text evidence="22">The sequence shown here is derived from an EMBL/GenBank/DDBJ whole genome shotgun (WGS) entry which is preliminary data.</text>
</comment>
<evidence type="ECO:0000256" key="2">
    <source>
        <dbReference type="ARBA" id="ARBA00000909"/>
    </source>
</evidence>
<feature type="binding site" evidence="18">
    <location>
        <position position="128"/>
    </location>
    <ligand>
        <name>K(+)</name>
        <dbReference type="ChEBI" id="CHEBI:29103"/>
    </ligand>
</feature>
<dbReference type="SUPFAM" id="SSF53613">
    <property type="entry name" value="Ribokinase-like"/>
    <property type="match status" value="1"/>
</dbReference>